<protein>
    <submittedName>
        <fullName evidence="2">Uncharacterized protein</fullName>
    </submittedName>
</protein>
<organism evidence="2 3">
    <name type="scientific">Indibacter alkaliphilus (strain CCUG 57479 / KCTC 22604 / LW1)</name>
    <dbReference type="NCBI Taxonomy" id="1189612"/>
    <lineage>
        <taxon>Bacteria</taxon>
        <taxon>Pseudomonadati</taxon>
        <taxon>Bacteroidota</taxon>
        <taxon>Cytophagia</taxon>
        <taxon>Cytophagales</taxon>
        <taxon>Cyclobacteriaceae</taxon>
    </lineage>
</organism>
<name>S2D010_INDAL</name>
<reference evidence="2 3" key="1">
    <citation type="journal article" date="2013" name="Genome Announc.">
        <title>Draft Genome Sequence of Indibacter alkaliphilus Strain LW1T, Isolated from Lonar Lake, a Haloalkaline Lake in the Buldana District of Maharashtra, India.</title>
        <authorList>
            <person name="Singh A."/>
            <person name="Kumar Jangir P."/>
            <person name="Sharma R."/>
            <person name="Singh A."/>
            <person name="Kumar Pinnaka A."/>
            <person name="Shivaji S."/>
        </authorList>
    </citation>
    <scope>NUCLEOTIDE SEQUENCE [LARGE SCALE GENOMIC DNA]</scope>
    <source>
        <strain evidence="3">CCUG 57479 / KCTC 22604 / LW1</strain>
    </source>
</reference>
<dbReference type="STRING" id="1189612.A33Q_4292"/>
<evidence type="ECO:0000313" key="2">
    <source>
        <dbReference type="EMBL" id="EOZ92199.1"/>
    </source>
</evidence>
<dbReference type="EMBL" id="ALWO02000052">
    <property type="protein sequence ID" value="EOZ92199.1"/>
    <property type="molecule type" value="Genomic_DNA"/>
</dbReference>
<gene>
    <name evidence="2" type="ORF">A33Q_4292</name>
</gene>
<sequence length="198" mass="23310">MASSSQNTFSPEMVRILKIFGFGSILFVFILSFFNERRADNSGKDDSILSISVADRIYFKNLRASTYEMEGRKEAKMNMYRHGKRKISETEPHLNFAILLNRIKDEAYIYTEPFPDELPLKIKWKNLDNGEEGELEFLGGDKIAHYRFAEEFYPLLAENTYFEMWHEDSWHSILAEDLERDAVRVTLVDFFRLINNPK</sequence>
<dbReference type="OrthoDB" id="837183at2"/>
<evidence type="ECO:0000256" key="1">
    <source>
        <dbReference type="SAM" id="Phobius"/>
    </source>
</evidence>
<keyword evidence="3" id="KW-1185">Reference proteome</keyword>
<proteinExistence type="predicted"/>
<keyword evidence="1" id="KW-0472">Membrane</keyword>
<keyword evidence="1" id="KW-0812">Transmembrane</keyword>
<dbReference type="RefSeq" id="WP_009032970.1">
    <property type="nucleotide sequence ID" value="NZ_ALWO02000052.1"/>
</dbReference>
<dbReference type="eggNOG" id="ENOG5033006">
    <property type="taxonomic scope" value="Bacteria"/>
</dbReference>
<evidence type="ECO:0000313" key="3">
    <source>
        <dbReference type="Proteomes" id="UP000006073"/>
    </source>
</evidence>
<feature type="transmembrane region" description="Helical" evidence="1">
    <location>
        <begin position="16"/>
        <end position="34"/>
    </location>
</feature>
<keyword evidence="1" id="KW-1133">Transmembrane helix</keyword>
<dbReference type="AlphaFoldDB" id="S2D010"/>
<dbReference type="Proteomes" id="UP000006073">
    <property type="component" value="Unassembled WGS sequence"/>
</dbReference>
<comment type="caution">
    <text evidence="2">The sequence shown here is derived from an EMBL/GenBank/DDBJ whole genome shotgun (WGS) entry which is preliminary data.</text>
</comment>
<accession>S2D010</accession>